<keyword evidence="10" id="KW-1185">Reference proteome</keyword>
<sequence length="289" mass="30505">MNIVYMLLPALAWGILPLAVARINGKPINQIFGTTVGTLIVGLITLPFIKAATALDGKTFLMAALAGAFWVVGQLGQYTGYAKIGVSETMPISTGLQLIGTSLVGVVIFGEWASTNAKIWGFIGIALLIVGAILTSVSDSGTSEGSEKNQVGTIIMLVCTTLGFIIYNAIPRALSASGLAIFFPESVGMVVAVLIYLLFTKQMKEIKSKSSRQSLLAGFIFSIAATTYILSVKDNGVNTAFVVSQLSVVISTLGGMIFLHEKKSKKAIFFTITGLILIFAGAILTTIMH</sequence>
<dbReference type="STRING" id="83683.B1745_07150"/>
<comment type="caution">
    <text evidence="9">The sequence shown here is derived from an EMBL/GenBank/DDBJ whole genome shotgun (WGS) entry which is preliminary data.</text>
</comment>
<feature type="transmembrane region" description="Helical" evidence="8">
    <location>
        <begin position="119"/>
        <end position="138"/>
    </location>
</feature>
<dbReference type="OrthoDB" id="1452595at2"/>
<dbReference type="eggNOG" id="COG4975">
    <property type="taxonomic scope" value="Bacteria"/>
</dbReference>
<keyword evidence="7 8" id="KW-0472">Membrane</keyword>
<reference evidence="9 10" key="1">
    <citation type="submission" date="2010-04" db="EMBL/GenBank/DDBJ databases">
        <authorList>
            <person name="Muzny D."/>
            <person name="Qin X."/>
            <person name="Deng J."/>
            <person name="Jiang H."/>
            <person name="Liu Y."/>
            <person name="Qu J."/>
            <person name="Song X.-Z."/>
            <person name="Zhang L."/>
            <person name="Thornton R."/>
            <person name="Coyle M."/>
            <person name="Francisco L."/>
            <person name="Jackson L."/>
            <person name="Javaid M."/>
            <person name="Korchina V."/>
            <person name="Kovar C."/>
            <person name="Mata R."/>
            <person name="Mathew T."/>
            <person name="Ngo R."/>
            <person name="Nguyen L."/>
            <person name="Nguyen N."/>
            <person name="Okwuonu G."/>
            <person name="Ongeri F."/>
            <person name="Pham C."/>
            <person name="Simmons D."/>
            <person name="Wilczek-Boney K."/>
            <person name="Hale W."/>
            <person name="Jakkamsetti A."/>
            <person name="Pham P."/>
            <person name="Ruth R."/>
            <person name="San Lucas F."/>
            <person name="Warren J."/>
            <person name="Zhang J."/>
            <person name="Zhao Z."/>
            <person name="Zhou C."/>
            <person name="Zhu D."/>
            <person name="Lee S."/>
            <person name="Bess C."/>
            <person name="Blankenburg K."/>
            <person name="Forbes L."/>
            <person name="Fu Q."/>
            <person name="Gubbala S."/>
            <person name="Hirani K."/>
            <person name="Jayaseelan J.C."/>
            <person name="Lara F."/>
            <person name="Munidasa M."/>
            <person name="Palculict T."/>
            <person name="Patil S."/>
            <person name="Pu L.-L."/>
            <person name="Saada N."/>
            <person name="Tang L."/>
            <person name="Weissenberger G."/>
            <person name="Zhu Y."/>
            <person name="Hemphill L."/>
            <person name="Shang Y."/>
            <person name="Youmans B."/>
            <person name="Ayvaz T."/>
            <person name="Ross M."/>
            <person name="Santibanez J."/>
            <person name="Aqrawi P."/>
            <person name="Gross S."/>
            <person name="Joshi V."/>
            <person name="Fowler G."/>
            <person name="Nazareth L."/>
            <person name="Reid J."/>
            <person name="Worley K."/>
            <person name="Petrosino J."/>
            <person name="Highlander S."/>
            <person name="Gibbs R."/>
        </authorList>
    </citation>
    <scope>NUCLEOTIDE SEQUENCE [LARGE SCALE GENOMIC DNA]</scope>
    <source>
        <strain evidence="9 10">DSM 11664</strain>
    </source>
</reference>
<evidence type="ECO:0000256" key="5">
    <source>
        <dbReference type="ARBA" id="ARBA00022692"/>
    </source>
</evidence>
<name>D4YTR1_9LACO</name>
<dbReference type="InterPro" id="IPR037185">
    <property type="entry name" value="EmrE-like"/>
</dbReference>
<keyword evidence="5 8" id="KW-0812">Transmembrane</keyword>
<evidence type="ECO:0000256" key="1">
    <source>
        <dbReference type="ARBA" id="ARBA00004651"/>
    </source>
</evidence>
<feature type="transmembrane region" description="Helical" evidence="8">
    <location>
        <begin position="211"/>
        <end position="230"/>
    </location>
</feature>
<feature type="transmembrane region" description="Helical" evidence="8">
    <location>
        <begin position="150"/>
        <end position="170"/>
    </location>
</feature>
<comment type="similarity">
    <text evidence="2">Belongs to the GRP transporter (TC 2.A.7.5) family.</text>
</comment>
<dbReference type="EMBL" id="ADNY01000035">
    <property type="protein sequence ID" value="EFG55420.1"/>
    <property type="molecule type" value="Genomic_DNA"/>
</dbReference>
<comment type="subcellular location">
    <subcellularLocation>
        <location evidence="1">Cell membrane</location>
        <topology evidence="1">Multi-pass membrane protein</topology>
    </subcellularLocation>
</comment>
<proteinExistence type="inferred from homology"/>
<feature type="transmembrane region" description="Helical" evidence="8">
    <location>
        <begin position="267"/>
        <end position="288"/>
    </location>
</feature>
<evidence type="ECO:0000313" key="9">
    <source>
        <dbReference type="EMBL" id="EFG55420.1"/>
    </source>
</evidence>
<evidence type="ECO:0000313" key="10">
    <source>
        <dbReference type="Proteomes" id="UP000004069"/>
    </source>
</evidence>
<evidence type="ECO:0000256" key="6">
    <source>
        <dbReference type="ARBA" id="ARBA00022989"/>
    </source>
</evidence>
<dbReference type="Gene3D" id="1.10.3730.20">
    <property type="match status" value="1"/>
</dbReference>
<dbReference type="SUPFAM" id="SSF103481">
    <property type="entry name" value="Multidrug resistance efflux transporter EmrE"/>
    <property type="match status" value="2"/>
</dbReference>
<dbReference type="Pfam" id="PF06800">
    <property type="entry name" value="Sugar_transport"/>
    <property type="match status" value="1"/>
</dbReference>
<accession>D4YTR1</accession>
<feature type="transmembrane region" description="Helical" evidence="8">
    <location>
        <begin position="176"/>
        <end position="199"/>
    </location>
</feature>
<dbReference type="AlphaFoldDB" id="D4YTR1"/>
<evidence type="ECO:0000256" key="4">
    <source>
        <dbReference type="ARBA" id="ARBA00022597"/>
    </source>
</evidence>
<protein>
    <submittedName>
        <fullName evidence="9">Sugar transport protein</fullName>
    </submittedName>
</protein>
<evidence type="ECO:0000256" key="8">
    <source>
        <dbReference type="SAM" id="Phobius"/>
    </source>
</evidence>
<organism evidence="9 10">
    <name type="scientific">Lactobacillus amylolyticus DSM 11664</name>
    <dbReference type="NCBI Taxonomy" id="585524"/>
    <lineage>
        <taxon>Bacteria</taxon>
        <taxon>Bacillati</taxon>
        <taxon>Bacillota</taxon>
        <taxon>Bacilli</taxon>
        <taxon>Lactobacillales</taxon>
        <taxon>Lactobacillaceae</taxon>
        <taxon>Lactobacillus</taxon>
    </lineage>
</organism>
<feature type="transmembrane region" description="Helical" evidence="8">
    <location>
        <begin position="61"/>
        <end position="81"/>
    </location>
</feature>
<dbReference type="GO" id="GO:0005886">
    <property type="term" value="C:plasma membrane"/>
    <property type="evidence" value="ECO:0007669"/>
    <property type="project" value="UniProtKB-SubCell"/>
</dbReference>
<dbReference type="GO" id="GO:0015144">
    <property type="term" value="F:carbohydrate transmembrane transporter activity"/>
    <property type="evidence" value="ECO:0007669"/>
    <property type="project" value="InterPro"/>
</dbReference>
<dbReference type="RefSeq" id="WP_006352074.1">
    <property type="nucleotide sequence ID" value="NZ_ADNY01000035.1"/>
</dbReference>
<dbReference type="PANTHER" id="PTHR16119:SF17">
    <property type="entry name" value="TRANSMEMBRANE PROTEIN 144"/>
    <property type="match status" value="1"/>
</dbReference>
<dbReference type="CDD" id="cd23110">
    <property type="entry name" value="GRP"/>
    <property type="match status" value="1"/>
</dbReference>
<keyword evidence="4 9" id="KW-0762">Sugar transport</keyword>
<keyword evidence="3" id="KW-0813">Transport</keyword>
<dbReference type="Proteomes" id="UP000004069">
    <property type="component" value="Unassembled WGS sequence"/>
</dbReference>
<evidence type="ECO:0000256" key="2">
    <source>
        <dbReference type="ARBA" id="ARBA00006117"/>
    </source>
</evidence>
<feature type="transmembrane region" description="Helical" evidence="8">
    <location>
        <begin position="242"/>
        <end position="260"/>
    </location>
</feature>
<evidence type="ECO:0000256" key="7">
    <source>
        <dbReference type="ARBA" id="ARBA00023136"/>
    </source>
</evidence>
<evidence type="ECO:0000256" key="3">
    <source>
        <dbReference type="ARBA" id="ARBA00022448"/>
    </source>
</evidence>
<keyword evidence="6 8" id="KW-1133">Transmembrane helix</keyword>
<feature type="transmembrane region" description="Helical" evidence="8">
    <location>
        <begin position="31"/>
        <end position="49"/>
    </location>
</feature>
<dbReference type="PANTHER" id="PTHR16119">
    <property type="entry name" value="TRANSMEMBRANE PROTEIN 144"/>
    <property type="match status" value="1"/>
</dbReference>
<dbReference type="InterPro" id="IPR010651">
    <property type="entry name" value="Sugar_transport"/>
</dbReference>
<gene>
    <name evidence="9" type="ORF">HMPREF0493_0922</name>
</gene>